<gene>
    <name evidence="1" type="ORF">PPERSA_06878</name>
</gene>
<comment type="caution">
    <text evidence="1">The sequence shown here is derived from an EMBL/GenBank/DDBJ whole genome shotgun (WGS) entry which is preliminary data.</text>
</comment>
<keyword evidence="2" id="KW-1185">Reference proteome</keyword>
<dbReference type="AlphaFoldDB" id="A0A0V0QSJ1"/>
<proteinExistence type="predicted"/>
<accession>A0A0V0QSJ1</accession>
<evidence type="ECO:0000313" key="2">
    <source>
        <dbReference type="Proteomes" id="UP000054937"/>
    </source>
</evidence>
<protein>
    <submittedName>
        <fullName evidence="1">Uncharacterized protein</fullName>
    </submittedName>
</protein>
<dbReference type="EMBL" id="LDAU01000110">
    <property type="protein sequence ID" value="KRX05244.1"/>
    <property type="molecule type" value="Genomic_DNA"/>
</dbReference>
<organism evidence="1 2">
    <name type="scientific">Pseudocohnilembus persalinus</name>
    <name type="common">Ciliate</name>
    <dbReference type="NCBI Taxonomy" id="266149"/>
    <lineage>
        <taxon>Eukaryota</taxon>
        <taxon>Sar</taxon>
        <taxon>Alveolata</taxon>
        <taxon>Ciliophora</taxon>
        <taxon>Intramacronucleata</taxon>
        <taxon>Oligohymenophorea</taxon>
        <taxon>Scuticociliatia</taxon>
        <taxon>Philasterida</taxon>
        <taxon>Pseudocohnilembidae</taxon>
        <taxon>Pseudocohnilembus</taxon>
    </lineage>
</organism>
<sequence>MGGTKYPCKFIFVGSYIQQNGYIIVSQDGTRLQLLNDKSQIKLRNFQKNICIEEMNHNKIQFQFEEKEQKDELSKFFYRFSEQPYQLQEQRNIQLQIEFPSKNATDIL</sequence>
<dbReference type="Proteomes" id="UP000054937">
    <property type="component" value="Unassembled WGS sequence"/>
</dbReference>
<name>A0A0V0QSJ1_PSEPJ</name>
<evidence type="ECO:0000313" key="1">
    <source>
        <dbReference type="EMBL" id="KRX05244.1"/>
    </source>
</evidence>
<dbReference type="InParanoid" id="A0A0V0QSJ1"/>
<reference evidence="1 2" key="1">
    <citation type="journal article" date="2015" name="Sci. Rep.">
        <title>Genome of the facultative scuticociliatosis pathogen Pseudocohnilembus persalinus provides insight into its virulence through horizontal gene transfer.</title>
        <authorList>
            <person name="Xiong J."/>
            <person name="Wang G."/>
            <person name="Cheng J."/>
            <person name="Tian M."/>
            <person name="Pan X."/>
            <person name="Warren A."/>
            <person name="Jiang C."/>
            <person name="Yuan D."/>
            <person name="Miao W."/>
        </authorList>
    </citation>
    <scope>NUCLEOTIDE SEQUENCE [LARGE SCALE GENOMIC DNA]</scope>
    <source>
        <strain evidence="1">36N120E</strain>
    </source>
</reference>